<dbReference type="GO" id="GO:0016020">
    <property type="term" value="C:membrane"/>
    <property type="evidence" value="ECO:0007669"/>
    <property type="project" value="UniProtKB-SubCell"/>
</dbReference>
<dbReference type="InterPro" id="IPR040676">
    <property type="entry name" value="DUF5641"/>
</dbReference>
<feature type="transmembrane region" description="Helical" evidence="6">
    <location>
        <begin position="1835"/>
        <end position="1855"/>
    </location>
</feature>
<dbReference type="SUPFAM" id="SSF53098">
    <property type="entry name" value="Ribonuclease H-like"/>
    <property type="match status" value="1"/>
</dbReference>
<dbReference type="GO" id="GO:0071897">
    <property type="term" value="P:DNA biosynthetic process"/>
    <property type="evidence" value="ECO:0007669"/>
    <property type="project" value="UniProtKB-ARBA"/>
</dbReference>
<dbReference type="InterPro" id="IPR043502">
    <property type="entry name" value="DNA/RNA_pol_sf"/>
</dbReference>
<evidence type="ECO:0000313" key="9">
    <source>
        <dbReference type="Proteomes" id="UP001367676"/>
    </source>
</evidence>
<feature type="transmembrane region" description="Helical" evidence="6">
    <location>
        <begin position="1876"/>
        <end position="1897"/>
    </location>
</feature>
<dbReference type="GO" id="GO:0042575">
    <property type="term" value="C:DNA polymerase complex"/>
    <property type="evidence" value="ECO:0007669"/>
    <property type="project" value="UniProtKB-ARBA"/>
</dbReference>
<dbReference type="Pfam" id="PF03564">
    <property type="entry name" value="DUF1759"/>
    <property type="match status" value="1"/>
</dbReference>
<gene>
    <name evidence="8" type="ORF">V9T40_012077</name>
</gene>
<evidence type="ECO:0000256" key="5">
    <source>
        <dbReference type="ARBA" id="ARBA00023136"/>
    </source>
</evidence>
<reference evidence="8 9" key="1">
    <citation type="submission" date="2024-03" db="EMBL/GenBank/DDBJ databases">
        <title>Adaptation during the transition from Ophiocordyceps entomopathogen to insect associate is accompanied by gene loss and intensified selection.</title>
        <authorList>
            <person name="Ward C.M."/>
            <person name="Onetto C.A."/>
            <person name="Borneman A.R."/>
        </authorList>
    </citation>
    <scope>NUCLEOTIDE SEQUENCE [LARGE SCALE GENOMIC DNA]</scope>
    <source>
        <strain evidence="8">AWRI1</strain>
        <tissue evidence="8">Single Adult Female</tissue>
    </source>
</reference>
<name>A0AAN9XYR5_9HEMI</name>
<dbReference type="InterPro" id="IPR001584">
    <property type="entry name" value="Integrase_cat-core"/>
</dbReference>
<feature type="transmembrane region" description="Helical" evidence="6">
    <location>
        <begin position="1903"/>
        <end position="1921"/>
    </location>
</feature>
<evidence type="ECO:0000256" key="2">
    <source>
        <dbReference type="ARBA" id="ARBA00007230"/>
    </source>
</evidence>
<evidence type="ECO:0000259" key="7">
    <source>
        <dbReference type="PROSITE" id="PS50994"/>
    </source>
</evidence>
<dbReference type="GO" id="GO:0003676">
    <property type="term" value="F:nucleic acid binding"/>
    <property type="evidence" value="ECO:0007669"/>
    <property type="project" value="InterPro"/>
</dbReference>
<dbReference type="EMBL" id="JBBCAQ010000036">
    <property type="protein sequence ID" value="KAK7575791.1"/>
    <property type="molecule type" value="Genomic_DNA"/>
</dbReference>
<keyword evidence="9" id="KW-1185">Reference proteome</keyword>
<feature type="transmembrane region" description="Helical" evidence="6">
    <location>
        <begin position="1942"/>
        <end position="1961"/>
    </location>
</feature>
<feature type="transmembrane region" description="Helical" evidence="6">
    <location>
        <begin position="1809"/>
        <end position="1829"/>
    </location>
</feature>
<dbReference type="InterPro" id="IPR012337">
    <property type="entry name" value="RNaseH-like_sf"/>
</dbReference>
<keyword evidence="3 6" id="KW-0812">Transmembrane</keyword>
<dbReference type="InterPro" id="IPR008521">
    <property type="entry name" value="Mg_trans_NIPA"/>
</dbReference>
<comment type="subcellular location">
    <subcellularLocation>
        <location evidence="1">Membrane</location>
        <topology evidence="1">Multi-pass membrane protein</topology>
    </subcellularLocation>
</comment>
<dbReference type="InterPro" id="IPR043128">
    <property type="entry name" value="Rev_trsase/Diguanyl_cyclase"/>
</dbReference>
<dbReference type="GO" id="GO:0015074">
    <property type="term" value="P:DNA integration"/>
    <property type="evidence" value="ECO:0007669"/>
    <property type="project" value="InterPro"/>
</dbReference>
<dbReference type="GO" id="GO:0015095">
    <property type="term" value="F:magnesium ion transmembrane transporter activity"/>
    <property type="evidence" value="ECO:0007669"/>
    <property type="project" value="InterPro"/>
</dbReference>
<evidence type="ECO:0000256" key="4">
    <source>
        <dbReference type="ARBA" id="ARBA00022989"/>
    </source>
</evidence>
<evidence type="ECO:0000256" key="6">
    <source>
        <dbReference type="SAM" id="Phobius"/>
    </source>
</evidence>
<comment type="caution">
    <text evidence="8">The sequence shown here is derived from an EMBL/GenBank/DDBJ whole genome shotgun (WGS) entry which is preliminary data.</text>
</comment>
<dbReference type="CDD" id="cd01644">
    <property type="entry name" value="RT_pepA17"/>
    <property type="match status" value="1"/>
</dbReference>
<proteinExistence type="inferred from homology"/>
<dbReference type="SUPFAM" id="SSF103481">
    <property type="entry name" value="Multidrug resistance efflux transporter EmrE"/>
    <property type="match status" value="1"/>
</dbReference>
<protein>
    <recommendedName>
        <fullName evidence="7">Integrase catalytic domain-containing protein</fullName>
    </recommendedName>
</protein>
<accession>A0AAN9XYR5</accession>
<sequence length="2074" mass="234501">MPRKISYSLLKIHIRGAVKNLAASPIVQVGSYNFMLSKLRFPLRDSEAIEMDEIEKKLLDKAIRKRDLLVCSIQRVCTQIENMVKTDDNPKNALEAAKIDRDDLEKKLAEFHDTQSQVEMDVEDEDLAAHENERTRVETIARSAKVVLADFIAEHSEPTSHNSSVRRSLSTEASSDRKIKRPEIQIPKFEGDYRKWNDFKNVFESLVVDEAAFTNVEKMVYLKQAMQKNAADVIRKFEITDKNFDKAWEKLKKRYENRRATINNHLQSLTQLPLAKSEAGLQKLLDAASDAIESLDAMGVKDGWSYMVSYLVTEKLDPETRKAWEIETVKEAEYPKYENLEAFLQQRVRVIESMGSSNSRMSTSSIVLKKPDSSKTYSLRKSLDSANVAERRCFDCQENHAIADCEKFAAKSLSEKTELIKKRGLCFQCLCKGHMVLSCRAPRCAKCGKRHHILLHVDVEKSVPGNEKISDENKTELKKSFCTTAKEIGTFLPSALVLVSQGENKKILARTFLDSCSEVNLISESLVKRLKCSRKKSNVVLETAMPGSLSIAKCCRIKIESRSRDYFLEADFQIASRIANDFIVYDTSKYKNKNIDFADDPKLGGSRVDLLIGAEFFEAVMLSGRFKQLNEPYLRETMLGWVAIGVARSQVGSDVSKCYLTIQDQLQQFFVLEDVSSARNSWTLEEVKCDEHFESTYSRNPGGFEVALPKGLSLNFLGESRFIAFKQFCALERRLSDDEFVVYKGFMDEYIHLGHMTLIEKPDPSEFRCYLPHHAVYKKSSTTTGMRAVFNASCPTATGYSLNDVLMKGPVLQDDLFSILLRFRCKKVAFTADIAKMYRQVSMRKEDRRLQCVLWRDKPSEPIRTYELNTVTYGTKPASYLATKCLSKLADECDGEFPETATIIRQDFYMDDLLTGGSSVKEVKARLRELRQILGDAGFPLRKFASNSLAVLDGLDSDCVENTLEIEGEEQSVGVLGLRWLTAVEDRLVFYAQLPQCPNSWSKREILSEVSRIFDPLGLLSPITVTLKVILQSLWANQVGWDDLIVGDVVDRYLSIRDKLTDLPAIYIPRFVGEVSKSEFHIFCDASEKAFGAAVYLRHQSGDNVVVRLLCAKTRVAPVKKISLPRLELCGAVLAAKLFSKVRIALKLTEETQVVAWTDSTIVLSWLARPEHSWCTFVANRVTKVSEVLPTSMWHHVRSQDNAADIISRGIESGQFEELEKFLIGPRFLQQHFFSFSELVFDNQALCEEKKKSRVFLATTECWITNFFNRFSTYSKLIRTVAYLCRFAENSALEKYSRTFDNLSVHECNLAHITVVKLAQRLIDVKKLEKIDHFFDADGIIRLRSRMSNAELSERVKYPILLPKCKFLTLLIEHFHVKFFHANCLFLRNFINLEYFVLASLNRLIRTTVYKCITCRRFIPNLEFKIPVGQLPAARVNAAPAFVEVGVDFAGPFTTRAVGPSGNRGKVLFKSYVSVFVCMVTRACHLEVVEDLSTKCFLDAFSRFVSRRGMCSNVYSDHGTNFVGADRELRAAFELVSGARDEIGKYAVSQGICWHFIPQRAPNFGGLWEAAVKSFKSHFRKVVGSQILSFVELFTLVTQIEAVLNSRPLCASDSIANCFITPSHLCIGRSLMIIPELPGDVVTGSQLVRYKLLRGMLERFWSVWHNEYLIALRKSTLSVKENRVPLVGELVLVKDESTSPSCWPLARIIKLFYGQDDIARVADVQLGAKILRRPIIKLIPLLPETPVSQGVSFIIKKKALSNATRSGHKRASAGGFSYLREWMWWAGLITMGIGELSNFAAYAFAPASVVTPLGALSVLVTAVLATKFLRERLNLLGKVGCFLCVLGSTIIVIHAPKEGEIESLAMLMEKLQEPSFIIFVVVNLSVSFFVACFLGPRYGNVNVLVYVIVCSFVGSLTVMSCKGLGLSIRETISGNNNDLTNWLTWFFLVWVIVCVAIQMNYLNKALDSFNTGIVTPVYYVMFTSMVLIASAILFKEWQNLSVKDVLGNVCGFIVVVIAVMLLNSFKEVDISVQDMRIMWRCRRDHIKYTIETEDEIGQINQPCPRLSTYGTPQL</sequence>
<feature type="transmembrane region" description="Helical" evidence="6">
    <location>
        <begin position="1973"/>
        <end position="1993"/>
    </location>
</feature>
<dbReference type="InterPro" id="IPR036397">
    <property type="entry name" value="RNaseH_sf"/>
</dbReference>
<dbReference type="Pfam" id="PF18701">
    <property type="entry name" value="DUF5641"/>
    <property type="match status" value="1"/>
</dbReference>
<dbReference type="Gene3D" id="3.10.10.10">
    <property type="entry name" value="HIV Type 1 Reverse Transcriptase, subunit A, domain 1"/>
    <property type="match status" value="1"/>
</dbReference>
<dbReference type="PANTHER" id="PTHR47331">
    <property type="entry name" value="PHD-TYPE DOMAIN-CONTAINING PROTEIN"/>
    <property type="match status" value="1"/>
</dbReference>
<dbReference type="InterPro" id="IPR005312">
    <property type="entry name" value="DUF1759"/>
</dbReference>
<dbReference type="Gene3D" id="3.30.70.270">
    <property type="match status" value="1"/>
</dbReference>
<evidence type="ECO:0000313" key="8">
    <source>
        <dbReference type="EMBL" id="KAK7575791.1"/>
    </source>
</evidence>
<evidence type="ECO:0000256" key="1">
    <source>
        <dbReference type="ARBA" id="ARBA00004141"/>
    </source>
</evidence>
<comment type="similarity">
    <text evidence="2">Belongs to the NIPA family.</text>
</comment>
<dbReference type="InterPro" id="IPR008042">
    <property type="entry name" value="Retrotrans_Pao"/>
</dbReference>
<dbReference type="PANTHER" id="PTHR47331:SF1">
    <property type="entry name" value="GAG-LIKE PROTEIN"/>
    <property type="match status" value="1"/>
</dbReference>
<feature type="transmembrane region" description="Helical" evidence="6">
    <location>
        <begin position="2005"/>
        <end position="2025"/>
    </location>
</feature>
<organism evidence="8 9">
    <name type="scientific">Parthenolecanium corni</name>
    <dbReference type="NCBI Taxonomy" id="536013"/>
    <lineage>
        <taxon>Eukaryota</taxon>
        <taxon>Metazoa</taxon>
        <taxon>Ecdysozoa</taxon>
        <taxon>Arthropoda</taxon>
        <taxon>Hexapoda</taxon>
        <taxon>Insecta</taxon>
        <taxon>Pterygota</taxon>
        <taxon>Neoptera</taxon>
        <taxon>Paraneoptera</taxon>
        <taxon>Hemiptera</taxon>
        <taxon>Sternorrhyncha</taxon>
        <taxon>Coccoidea</taxon>
        <taxon>Coccidae</taxon>
        <taxon>Parthenolecanium</taxon>
    </lineage>
</organism>
<keyword evidence="5 6" id="KW-0472">Membrane</keyword>
<dbReference type="InterPro" id="IPR037185">
    <property type="entry name" value="EmrE-like"/>
</dbReference>
<dbReference type="PROSITE" id="PS50994">
    <property type="entry name" value="INTEGRASE"/>
    <property type="match status" value="1"/>
</dbReference>
<dbReference type="Pfam" id="PF05653">
    <property type="entry name" value="Mg_trans_NIPA"/>
    <property type="match status" value="1"/>
</dbReference>
<dbReference type="Gene3D" id="3.30.420.10">
    <property type="entry name" value="Ribonuclease H-like superfamily/Ribonuclease H"/>
    <property type="match status" value="1"/>
</dbReference>
<evidence type="ECO:0000256" key="3">
    <source>
        <dbReference type="ARBA" id="ARBA00022692"/>
    </source>
</evidence>
<dbReference type="Gene3D" id="1.10.3730.20">
    <property type="match status" value="1"/>
</dbReference>
<dbReference type="Pfam" id="PF05380">
    <property type="entry name" value="Peptidase_A17"/>
    <property type="match status" value="1"/>
</dbReference>
<dbReference type="SUPFAM" id="SSF56672">
    <property type="entry name" value="DNA/RNA polymerases"/>
    <property type="match status" value="1"/>
</dbReference>
<dbReference type="Proteomes" id="UP001367676">
    <property type="component" value="Unassembled WGS sequence"/>
</dbReference>
<keyword evidence="4 6" id="KW-1133">Transmembrane helix</keyword>
<feature type="domain" description="Integrase catalytic" evidence="7">
    <location>
        <begin position="1436"/>
        <end position="1630"/>
    </location>
</feature>